<keyword evidence="4" id="KW-1185">Reference proteome</keyword>
<dbReference type="SUPFAM" id="SSF48452">
    <property type="entry name" value="TPR-like"/>
    <property type="match status" value="1"/>
</dbReference>
<evidence type="ECO:0000256" key="1">
    <source>
        <dbReference type="SAM" id="Coils"/>
    </source>
</evidence>
<reference evidence="3 4" key="1">
    <citation type="submission" date="2021-02" db="EMBL/GenBank/DDBJ databases">
        <title>Plant Genome Project.</title>
        <authorList>
            <person name="Zhang R.-G."/>
        </authorList>
    </citation>
    <scope>NUCLEOTIDE SEQUENCE [LARGE SCALE GENOMIC DNA]</scope>
    <source>
        <tissue evidence="3">Leaves</tissue>
    </source>
</reference>
<dbReference type="Proteomes" id="UP000827721">
    <property type="component" value="Unassembled WGS sequence"/>
</dbReference>
<dbReference type="InterPro" id="IPR011990">
    <property type="entry name" value="TPR-like_helical_dom_sf"/>
</dbReference>
<keyword evidence="1" id="KW-0175">Coiled coil</keyword>
<comment type="caution">
    <text evidence="3">The sequence shown here is derived from an EMBL/GenBank/DDBJ whole genome shotgun (WGS) entry which is preliminary data.</text>
</comment>
<keyword evidence="2" id="KW-0472">Membrane</keyword>
<dbReference type="PANTHER" id="PTHR36350">
    <property type="entry name" value="TRANSMEMBRANE PROTEIN"/>
    <property type="match status" value="1"/>
</dbReference>
<proteinExistence type="predicted"/>
<keyword evidence="2" id="KW-1133">Transmembrane helix</keyword>
<organism evidence="3 4">
    <name type="scientific">Xanthoceras sorbifolium</name>
    <dbReference type="NCBI Taxonomy" id="99658"/>
    <lineage>
        <taxon>Eukaryota</taxon>
        <taxon>Viridiplantae</taxon>
        <taxon>Streptophyta</taxon>
        <taxon>Embryophyta</taxon>
        <taxon>Tracheophyta</taxon>
        <taxon>Spermatophyta</taxon>
        <taxon>Magnoliopsida</taxon>
        <taxon>eudicotyledons</taxon>
        <taxon>Gunneridae</taxon>
        <taxon>Pentapetalae</taxon>
        <taxon>rosids</taxon>
        <taxon>malvids</taxon>
        <taxon>Sapindales</taxon>
        <taxon>Sapindaceae</taxon>
        <taxon>Xanthoceroideae</taxon>
        <taxon>Xanthoceras</taxon>
    </lineage>
</organism>
<feature type="coiled-coil region" evidence="1">
    <location>
        <begin position="129"/>
        <end position="159"/>
    </location>
</feature>
<evidence type="ECO:0000313" key="3">
    <source>
        <dbReference type="EMBL" id="KAH7568577.1"/>
    </source>
</evidence>
<accession>A0ABQ8HW44</accession>
<dbReference type="PANTHER" id="PTHR36350:SF3">
    <property type="entry name" value="TRANSMEMBRANE PROTEIN"/>
    <property type="match status" value="1"/>
</dbReference>
<sequence>MPNFSFRDFYFQMEKLFNNITINTKYGAMAAATVTPVVIFGSIYVAWAYTNRAWKRRLTSQVSRVLTRSLSVGVLHGGKLASQRLVDYHHARADATLLEDAERELKILIKKEHPPFKDLQRVVGKLEMSRKEDNAVRILENELEMARNEKKTHEAYEIEMLLVEMYIYKGDFEKALKCKCLNEEKISDARRPLYKAIIHAMREQHEDSRKYFEQFNEIRKGFEWPPDQQDNQLYEVIENFDKFQKVVQVAQKGYSRVKKKLYKMITTYRLAC</sequence>
<dbReference type="EMBL" id="JAFEMO010000006">
    <property type="protein sequence ID" value="KAH7568577.1"/>
    <property type="molecule type" value="Genomic_DNA"/>
</dbReference>
<feature type="transmembrane region" description="Helical" evidence="2">
    <location>
        <begin position="26"/>
        <end position="49"/>
    </location>
</feature>
<evidence type="ECO:0000313" key="4">
    <source>
        <dbReference type="Proteomes" id="UP000827721"/>
    </source>
</evidence>
<protein>
    <submittedName>
        <fullName evidence="3">Uncharacterized protein</fullName>
    </submittedName>
</protein>
<name>A0ABQ8HW44_9ROSI</name>
<keyword evidence="2" id="KW-0812">Transmembrane</keyword>
<evidence type="ECO:0000256" key="2">
    <source>
        <dbReference type="SAM" id="Phobius"/>
    </source>
</evidence>
<gene>
    <name evidence="3" type="ORF">JRO89_XS06G0017500</name>
</gene>